<dbReference type="SMART" id="SM00421">
    <property type="entry name" value="HTH_LUXR"/>
    <property type="match status" value="1"/>
</dbReference>
<protein>
    <submittedName>
        <fullName evidence="5">LuxR C-terminal-related transcriptional regulator</fullName>
    </submittedName>
</protein>
<keyword evidence="6" id="KW-1185">Reference proteome</keyword>
<organism evidence="5 6">
    <name type="scientific">Solirubrobacter phytolaccae</name>
    <dbReference type="NCBI Taxonomy" id="1404360"/>
    <lineage>
        <taxon>Bacteria</taxon>
        <taxon>Bacillati</taxon>
        <taxon>Actinomycetota</taxon>
        <taxon>Thermoleophilia</taxon>
        <taxon>Solirubrobacterales</taxon>
        <taxon>Solirubrobacteraceae</taxon>
        <taxon>Solirubrobacter</taxon>
    </lineage>
</organism>
<dbReference type="SUPFAM" id="SSF52540">
    <property type="entry name" value="P-loop containing nucleoside triphosphate hydrolases"/>
    <property type="match status" value="1"/>
</dbReference>
<dbReference type="RefSeq" id="WP_270024144.1">
    <property type="nucleotide sequence ID" value="NZ_JAPDDP010000007.1"/>
</dbReference>
<dbReference type="AlphaFoldDB" id="A0A9X3SDS4"/>
<dbReference type="InterPro" id="IPR027417">
    <property type="entry name" value="P-loop_NTPase"/>
</dbReference>
<dbReference type="InterPro" id="IPR000792">
    <property type="entry name" value="Tscrpt_reg_LuxR_C"/>
</dbReference>
<sequence length="721" mass="77946">MIDIVRRSKITPPRLPSAPVVRPRVHALLDAAARKPLTLVSASAGYGKSIAVATWLAERRINTAWVSVDAHDNDPLHLWMYVIGAAELALRGLDDEPSRRVSDAEGTAEPAIEALLAALAEQPKPLTIVLDDLHALTDRRALESIDYAEQRLPPNVRLILVTRVDPPLRGLPRMRGHGLLAELRDADLAFTREEAAALLRAADSQELYERSEGWPVALQLGALRGDGAPVTGRRKDVAAYLTAEVVGALDPVEQDFLLRSSVLPRLSAELCDHVLERTDSAAWLAEIASANLFIVALDDEGRWFRYHALFAEYLRSRLGPAEALHRRAAEWFEEQGLIEDAVEQAAAARDFDLIARALERHQLPMSRSGRAGTIRRWLELLPRELIRSRPEILTAAALTAGGIAYARVDMRRVLAQADRVRTLDPSWTEFHETARLLLAALYGDDDVAATLALSRSAVELARADAHTLEAPALAMLAWSHMLAGDLDPAWQIAQDTVVRADAAARPFGVVGALAVQSIVASERANPVMAERYAVQALHEAGRAGVLESTAAGCAHFGAALGALGDGRPADAERALRRARKMEPAIEGGALHAWQLATVARILAARGRLSQAERSLVEAQAVLAVCRDAGAVAARVEHAGREVAALREAGPAPVEPLSPAELNVLLAFGEDRTAREIGAALYLSVNTVKTHIRAIYRKLGVATREDALARAHALGLIVLDEA</sequence>
<dbReference type="EMBL" id="JAPDDP010000007">
    <property type="protein sequence ID" value="MDA0179837.1"/>
    <property type="molecule type" value="Genomic_DNA"/>
</dbReference>
<evidence type="ECO:0000256" key="2">
    <source>
        <dbReference type="ARBA" id="ARBA00023125"/>
    </source>
</evidence>
<dbReference type="InterPro" id="IPR011990">
    <property type="entry name" value="TPR-like_helical_dom_sf"/>
</dbReference>
<dbReference type="Gene3D" id="1.10.10.10">
    <property type="entry name" value="Winged helix-like DNA-binding domain superfamily/Winged helix DNA-binding domain"/>
    <property type="match status" value="1"/>
</dbReference>
<keyword evidence="3" id="KW-0804">Transcription</keyword>
<dbReference type="InterPro" id="IPR016032">
    <property type="entry name" value="Sig_transdc_resp-reg_C-effctor"/>
</dbReference>
<dbReference type="Proteomes" id="UP001147653">
    <property type="component" value="Unassembled WGS sequence"/>
</dbReference>
<name>A0A9X3SDS4_9ACTN</name>
<dbReference type="InterPro" id="IPR036388">
    <property type="entry name" value="WH-like_DNA-bd_sf"/>
</dbReference>
<dbReference type="InterPro" id="IPR059106">
    <property type="entry name" value="WHD_MalT"/>
</dbReference>
<dbReference type="PANTHER" id="PTHR44688">
    <property type="entry name" value="DNA-BINDING TRANSCRIPTIONAL ACTIVATOR DEVR_DOSR"/>
    <property type="match status" value="1"/>
</dbReference>
<evidence type="ECO:0000259" key="4">
    <source>
        <dbReference type="PROSITE" id="PS50043"/>
    </source>
</evidence>
<feature type="domain" description="HTH luxR-type" evidence="4">
    <location>
        <begin position="649"/>
        <end position="714"/>
    </location>
</feature>
<dbReference type="Pfam" id="PF00196">
    <property type="entry name" value="GerE"/>
    <property type="match status" value="1"/>
</dbReference>
<dbReference type="PANTHER" id="PTHR44688:SF16">
    <property type="entry name" value="DNA-BINDING TRANSCRIPTIONAL ACTIVATOR DEVR_DOSR"/>
    <property type="match status" value="1"/>
</dbReference>
<evidence type="ECO:0000313" key="6">
    <source>
        <dbReference type="Proteomes" id="UP001147653"/>
    </source>
</evidence>
<evidence type="ECO:0000313" key="5">
    <source>
        <dbReference type="EMBL" id="MDA0179837.1"/>
    </source>
</evidence>
<comment type="caution">
    <text evidence="5">The sequence shown here is derived from an EMBL/GenBank/DDBJ whole genome shotgun (WGS) entry which is preliminary data.</text>
</comment>
<dbReference type="Pfam" id="PF25873">
    <property type="entry name" value="WHD_MalT"/>
    <property type="match status" value="1"/>
</dbReference>
<dbReference type="GO" id="GO:0003677">
    <property type="term" value="F:DNA binding"/>
    <property type="evidence" value="ECO:0007669"/>
    <property type="project" value="UniProtKB-KW"/>
</dbReference>
<accession>A0A9X3SDS4</accession>
<dbReference type="PROSITE" id="PS00622">
    <property type="entry name" value="HTH_LUXR_1"/>
    <property type="match status" value="1"/>
</dbReference>
<dbReference type="PROSITE" id="PS50043">
    <property type="entry name" value="HTH_LUXR_2"/>
    <property type="match status" value="1"/>
</dbReference>
<reference evidence="5" key="1">
    <citation type="submission" date="2022-10" db="EMBL/GenBank/DDBJ databases">
        <title>The WGS of Solirubrobacter phytolaccae KCTC 29190.</title>
        <authorList>
            <person name="Jiang Z."/>
        </authorList>
    </citation>
    <scope>NUCLEOTIDE SEQUENCE</scope>
    <source>
        <strain evidence="5">KCTC 29190</strain>
    </source>
</reference>
<dbReference type="SUPFAM" id="SSF46894">
    <property type="entry name" value="C-terminal effector domain of the bipartite response regulators"/>
    <property type="match status" value="1"/>
</dbReference>
<proteinExistence type="predicted"/>
<dbReference type="GO" id="GO:0006355">
    <property type="term" value="P:regulation of DNA-templated transcription"/>
    <property type="evidence" value="ECO:0007669"/>
    <property type="project" value="InterPro"/>
</dbReference>
<evidence type="ECO:0000256" key="1">
    <source>
        <dbReference type="ARBA" id="ARBA00023015"/>
    </source>
</evidence>
<dbReference type="CDD" id="cd06170">
    <property type="entry name" value="LuxR_C_like"/>
    <property type="match status" value="1"/>
</dbReference>
<keyword evidence="2" id="KW-0238">DNA-binding</keyword>
<keyword evidence="1" id="KW-0805">Transcription regulation</keyword>
<evidence type="ECO:0000256" key="3">
    <source>
        <dbReference type="ARBA" id="ARBA00023163"/>
    </source>
</evidence>
<gene>
    <name evidence="5" type="ORF">OJ997_05990</name>
</gene>
<dbReference type="Gene3D" id="1.25.40.10">
    <property type="entry name" value="Tetratricopeptide repeat domain"/>
    <property type="match status" value="1"/>
</dbReference>